<feature type="compositionally biased region" description="Basic residues" evidence="6">
    <location>
        <begin position="267"/>
        <end position="277"/>
    </location>
</feature>
<feature type="compositionally biased region" description="Polar residues" evidence="6">
    <location>
        <begin position="1093"/>
        <end position="1110"/>
    </location>
</feature>
<dbReference type="Pfam" id="PF25424">
    <property type="entry name" value="PH_35"/>
    <property type="match status" value="1"/>
</dbReference>
<dbReference type="GO" id="GO:0005737">
    <property type="term" value="C:cytoplasm"/>
    <property type="evidence" value="ECO:0007669"/>
    <property type="project" value="TreeGrafter"/>
</dbReference>
<dbReference type="OrthoDB" id="442460at2759"/>
<feature type="compositionally biased region" description="Low complexity" evidence="6">
    <location>
        <begin position="8"/>
        <end position="18"/>
    </location>
</feature>
<dbReference type="RefSeq" id="XP_038750502.1">
    <property type="nucleotide sequence ID" value="XM_038883910.1"/>
</dbReference>
<dbReference type="InterPro" id="IPR051947">
    <property type="entry name" value="Sentrin-specific_protease"/>
</dbReference>
<feature type="region of interest" description="Disordered" evidence="6">
    <location>
        <begin position="873"/>
        <end position="1232"/>
    </location>
</feature>
<reference evidence="8" key="2">
    <citation type="submission" date="2020-11" db="EMBL/GenBank/DDBJ databases">
        <title>Whole genome sequencing of Colletotrichum sp.</title>
        <authorList>
            <person name="Li H."/>
        </authorList>
    </citation>
    <scope>NUCLEOTIDE SEQUENCE</scope>
    <source>
        <strain evidence="8">CkLH20</strain>
    </source>
</reference>
<evidence type="ECO:0000256" key="6">
    <source>
        <dbReference type="SAM" id="MobiDB-lite"/>
    </source>
</evidence>
<evidence type="ECO:0000256" key="1">
    <source>
        <dbReference type="ARBA" id="ARBA00005234"/>
    </source>
</evidence>
<dbReference type="InterPro" id="IPR057501">
    <property type="entry name" value="DeUb_enz_PH"/>
</dbReference>
<comment type="similarity">
    <text evidence="1">Belongs to the peptidase C48 family.</text>
</comment>
<sequence>MKQEHRTTPPADDTTSPPRVCPLSCDATAQKYASPRSITRSKALEEARDTRLTTSRPREEIGRETPAQEVGTANGTEKSGEKALTEGIAIQSATQSPTSANQASTEKLRRRYLDSGRHSFPTYGNPRSGVPIPNPMSRSMRSLLTGDFQPKNDLNSKGHGGSSKRVAQSLTTHIEPTRSSKRQKTVAQTESPSNHEYSSAQFVVALPSASSRDRSPSLKASSVVDLTESQKSRDGDTASHRSEYDPLMGASEFRQLEKKTRNGATTTKKRPRNRKLMCKQTSPAQYEVLSEDELGRDEEQPPKKRNDITRKVLGYRGYQLPNHTRGASEGISDGDLQRIGELAKSQSKPAQKAKSRRIVMDPISDDDAKISPTTPGSRGTRADISPVTFSKKGGKSVSPVFRLKRAVAASLDKWFDAGLDAAPELSLRVDNKFTLMAVDSTGARRDDYHWLEVKLNLCDGIQHTTYGPPIAAVKRPSKRGLLVLEFAESGNALTFGLWANAALTETSTLKCKVEEDDSDRLQKVMEKQWEITVNRKPRTETQPDDIKYLENKEANSANNWEKIWDDHKPLIFPASGKYRTTIYKDDIARLEEGEFMNDNLIGFYSRYLQIKLEQENKQAADRIYFMNTYFYPKLTEKRGRGINYDGVKTWTAKVDIFSYDYIIVPINEQAHWYLAIICHPSKLVKSDEIKEEDVESAQLQETPKEGLVSTVGEQVEHMTLDDANATQDTPKTETSEPNTMPAKSHPFVKKSSGALPRKKDPSEARVITLDSLATGHSATCGNLKDYLVREALDKRGLEIQPPSQFGMTAKNIPEQLDHASCGAFLLGYLREFLKGPDDVVSRIVRKEDLGWDISSLEMRGELRSIIIEQRKEQNERNAKLAAEKRARKKSNILPPASSKSPEKESSGPPATPRTPTSVDDVPKNPSSTIKGSPSVTLKDHSSSPAKKATDGGIPILEEDGPHKPTVATGSVPGGESNDAVQALESNPPEQPKTPVRSRPPHRAASSPCQVRSSPRHNKIRMTSSADKSQAASLSQVLSSSGETSVKKMEPASSRFKQGLKEAEQVLSQLSSPSKPMPIRAERRASEQHEPGDSPSQQLLSELQASPSKSGQVDHGVFEGFTQPQRLQTTVEDQELSKKSSPGAMPTGAVHTSSQFAAPIMLPTEPSHARSPPVKSPSVRTPPGRRAPAKYSPASHQKVRQPSLEEVPMPSVEDNETYDQTPGGSKYRKPRHVTVDLTEEDSVPTIPLDDELRRRTD</sequence>
<protein>
    <submittedName>
        <fullName evidence="8">Ulp1 protease family protein</fullName>
    </submittedName>
</protein>
<reference evidence="8" key="1">
    <citation type="submission" date="2020-03" db="EMBL/GenBank/DDBJ databases">
        <authorList>
            <person name="He L."/>
        </authorList>
    </citation>
    <scope>NUCLEOTIDE SEQUENCE</scope>
    <source>
        <strain evidence="8">CkLH20</strain>
    </source>
</reference>
<feature type="compositionally biased region" description="Basic and acidic residues" evidence="6">
    <location>
        <begin position="873"/>
        <end position="884"/>
    </location>
</feature>
<keyword evidence="3 8" id="KW-0645">Protease</keyword>
<dbReference type="InterPro" id="IPR003653">
    <property type="entry name" value="Peptidase_C48_C"/>
</dbReference>
<feature type="compositionally biased region" description="Polar residues" evidence="6">
    <location>
        <begin position="185"/>
        <end position="201"/>
    </location>
</feature>
<dbReference type="Proteomes" id="UP000781932">
    <property type="component" value="Unassembled WGS sequence"/>
</dbReference>
<dbReference type="GO" id="GO:0016926">
    <property type="term" value="P:protein desumoylation"/>
    <property type="evidence" value="ECO:0007669"/>
    <property type="project" value="TreeGrafter"/>
</dbReference>
<dbReference type="AlphaFoldDB" id="A0A9P6LQ00"/>
<keyword evidence="2" id="KW-0597">Phosphoprotein</keyword>
<keyword evidence="9" id="KW-1185">Reference proteome</keyword>
<organism evidence="8 9">
    <name type="scientific">Colletotrichum karsti</name>
    <dbReference type="NCBI Taxonomy" id="1095194"/>
    <lineage>
        <taxon>Eukaryota</taxon>
        <taxon>Fungi</taxon>
        <taxon>Dikarya</taxon>
        <taxon>Ascomycota</taxon>
        <taxon>Pezizomycotina</taxon>
        <taxon>Sordariomycetes</taxon>
        <taxon>Hypocreomycetidae</taxon>
        <taxon>Glomerellales</taxon>
        <taxon>Glomerellaceae</taxon>
        <taxon>Colletotrichum</taxon>
        <taxon>Colletotrichum boninense species complex</taxon>
    </lineage>
</organism>
<dbReference type="PANTHER" id="PTHR46896:SF3">
    <property type="entry name" value="FI06413P-RELATED"/>
    <property type="match status" value="1"/>
</dbReference>
<dbReference type="GeneID" id="62156984"/>
<evidence type="ECO:0000256" key="4">
    <source>
        <dbReference type="ARBA" id="ARBA00022786"/>
    </source>
</evidence>
<accession>A0A9P6LQ00</accession>
<evidence type="ECO:0000256" key="5">
    <source>
        <dbReference type="ARBA" id="ARBA00022801"/>
    </source>
</evidence>
<feature type="compositionally biased region" description="Basic and acidic residues" evidence="6">
    <location>
        <begin position="1079"/>
        <end position="1091"/>
    </location>
</feature>
<feature type="compositionally biased region" description="Basic and acidic residues" evidence="6">
    <location>
        <begin position="228"/>
        <end position="244"/>
    </location>
</feature>
<evidence type="ECO:0000313" key="9">
    <source>
        <dbReference type="Proteomes" id="UP000781932"/>
    </source>
</evidence>
<evidence type="ECO:0000256" key="2">
    <source>
        <dbReference type="ARBA" id="ARBA00022553"/>
    </source>
</evidence>
<feature type="region of interest" description="Disordered" evidence="6">
    <location>
        <begin position="720"/>
        <end position="761"/>
    </location>
</feature>
<dbReference type="InterPro" id="IPR038765">
    <property type="entry name" value="Papain-like_cys_pep_sf"/>
</dbReference>
<dbReference type="Gene3D" id="3.40.395.10">
    <property type="entry name" value="Adenoviral Proteinase, Chain A"/>
    <property type="match status" value="1"/>
</dbReference>
<evidence type="ECO:0000313" key="8">
    <source>
        <dbReference type="EMBL" id="KAF9881041.1"/>
    </source>
</evidence>
<dbReference type="Pfam" id="PF02902">
    <property type="entry name" value="Peptidase_C48"/>
    <property type="match status" value="1"/>
</dbReference>
<dbReference type="SUPFAM" id="SSF54001">
    <property type="entry name" value="Cysteine proteinases"/>
    <property type="match status" value="1"/>
</dbReference>
<dbReference type="GO" id="GO:0070139">
    <property type="term" value="F:SUMO-specific endopeptidase activity"/>
    <property type="evidence" value="ECO:0007669"/>
    <property type="project" value="TreeGrafter"/>
</dbReference>
<feature type="compositionally biased region" description="Basic and acidic residues" evidence="6">
    <location>
        <begin position="42"/>
        <end position="63"/>
    </location>
</feature>
<proteinExistence type="inferred from homology"/>
<feature type="compositionally biased region" description="Basic and acidic residues" evidence="6">
    <location>
        <begin position="297"/>
        <end position="310"/>
    </location>
</feature>
<feature type="compositionally biased region" description="Polar residues" evidence="6">
    <location>
        <begin position="165"/>
        <end position="174"/>
    </location>
</feature>
<feature type="compositionally biased region" description="Polar residues" evidence="6">
    <location>
        <begin position="91"/>
        <end position="105"/>
    </location>
</feature>
<feature type="region of interest" description="Disordered" evidence="6">
    <location>
        <begin position="1"/>
        <end position="310"/>
    </location>
</feature>
<dbReference type="PROSITE" id="PS50600">
    <property type="entry name" value="ULP_PROTEASE"/>
    <property type="match status" value="1"/>
</dbReference>
<keyword evidence="5" id="KW-0378">Hydrolase</keyword>
<evidence type="ECO:0000259" key="7">
    <source>
        <dbReference type="PROSITE" id="PS50600"/>
    </source>
</evidence>
<dbReference type="GO" id="GO:0006508">
    <property type="term" value="P:proteolysis"/>
    <property type="evidence" value="ECO:0007669"/>
    <property type="project" value="UniProtKB-KW"/>
</dbReference>
<feature type="region of interest" description="Disordered" evidence="6">
    <location>
        <begin position="1237"/>
        <end position="1256"/>
    </location>
</feature>
<feature type="compositionally biased region" description="Polar residues" evidence="6">
    <location>
        <begin position="1121"/>
        <end position="1130"/>
    </location>
</feature>
<name>A0A9P6LQ00_9PEZI</name>
<dbReference type="GO" id="GO:0005634">
    <property type="term" value="C:nucleus"/>
    <property type="evidence" value="ECO:0007669"/>
    <property type="project" value="TreeGrafter"/>
</dbReference>
<comment type="caution">
    <text evidence="8">The sequence shown here is derived from an EMBL/GenBank/DDBJ whole genome shotgun (WGS) entry which is preliminary data.</text>
</comment>
<feature type="compositionally biased region" description="Low complexity" evidence="6">
    <location>
        <begin position="1028"/>
        <end position="1040"/>
    </location>
</feature>
<keyword evidence="4" id="KW-0833">Ubl conjugation pathway</keyword>
<gene>
    <name evidence="8" type="ORF">CkaCkLH20_01191</name>
</gene>
<dbReference type="PANTHER" id="PTHR46896">
    <property type="entry name" value="SENTRIN-SPECIFIC PROTEASE"/>
    <property type="match status" value="1"/>
</dbReference>
<feature type="region of interest" description="Disordered" evidence="6">
    <location>
        <begin position="364"/>
        <end position="387"/>
    </location>
</feature>
<feature type="domain" description="Ubiquitin-like protease family profile" evidence="7">
    <location>
        <begin position="580"/>
        <end position="832"/>
    </location>
</feature>
<feature type="compositionally biased region" description="Polar residues" evidence="6">
    <location>
        <begin position="924"/>
        <end position="935"/>
    </location>
</feature>
<dbReference type="EMBL" id="JAATWM020000003">
    <property type="protein sequence ID" value="KAF9881041.1"/>
    <property type="molecule type" value="Genomic_DNA"/>
</dbReference>
<evidence type="ECO:0000256" key="3">
    <source>
        <dbReference type="ARBA" id="ARBA00022670"/>
    </source>
</evidence>